<proteinExistence type="predicted"/>
<protein>
    <submittedName>
        <fullName evidence="1">Uncharacterized protein</fullName>
    </submittedName>
</protein>
<dbReference type="AlphaFoldDB" id="A0A2P2IMQ4"/>
<sequence length="29" mass="3218">MKLIASDTDVANVNNAQKRHMAFENDVAN</sequence>
<reference evidence="1" key="1">
    <citation type="submission" date="2018-02" db="EMBL/GenBank/DDBJ databases">
        <title>Rhizophora mucronata_Transcriptome.</title>
        <authorList>
            <person name="Meera S.P."/>
            <person name="Sreeshan A."/>
            <person name="Augustine A."/>
        </authorList>
    </citation>
    <scope>NUCLEOTIDE SEQUENCE</scope>
    <source>
        <tissue evidence="1">Leaf</tissue>
    </source>
</reference>
<dbReference type="EMBL" id="GGEC01001975">
    <property type="protein sequence ID" value="MBW82458.1"/>
    <property type="molecule type" value="Transcribed_RNA"/>
</dbReference>
<name>A0A2P2IMQ4_RHIMU</name>
<evidence type="ECO:0000313" key="1">
    <source>
        <dbReference type="EMBL" id="MBW82458.1"/>
    </source>
</evidence>
<accession>A0A2P2IMQ4</accession>
<organism evidence="1">
    <name type="scientific">Rhizophora mucronata</name>
    <name type="common">Asiatic mangrove</name>
    <dbReference type="NCBI Taxonomy" id="61149"/>
    <lineage>
        <taxon>Eukaryota</taxon>
        <taxon>Viridiplantae</taxon>
        <taxon>Streptophyta</taxon>
        <taxon>Embryophyta</taxon>
        <taxon>Tracheophyta</taxon>
        <taxon>Spermatophyta</taxon>
        <taxon>Magnoliopsida</taxon>
        <taxon>eudicotyledons</taxon>
        <taxon>Gunneridae</taxon>
        <taxon>Pentapetalae</taxon>
        <taxon>rosids</taxon>
        <taxon>fabids</taxon>
        <taxon>Malpighiales</taxon>
        <taxon>Rhizophoraceae</taxon>
        <taxon>Rhizophora</taxon>
    </lineage>
</organism>